<name>A1RDJ3_PAEAT</name>
<organism evidence="8 9">
    <name type="scientific">Paenarthrobacter aurescens (strain TC1)</name>
    <dbReference type="NCBI Taxonomy" id="290340"/>
    <lineage>
        <taxon>Bacteria</taxon>
        <taxon>Bacillati</taxon>
        <taxon>Actinomycetota</taxon>
        <taxon>Actinomycetes</taxon>
        <taxon>Micrococcales</taxon>
        <taxon>Micrococcaceae</taxon>
        <taxon>Paenarthrobacter</taxon>
    </lineage>
</organism>
<evidence type="ECO:0000313" key="8">
    <source>
        <dbReference type="EMBL" id="ABM10844.1"/>
    </source>
</evidence>
<dbReference type="OrthoDB" id="3478924at2"/>
<keyword evidence="3 5" id="KW-0456">Lyase</keyword>
<keyword evidence="9" id="KW-1185">Reference proteome</keyword>
<evidence type="ECO:0000256" key="1">
    <source>
        <dbReference type="ARBA" id="ARBA00004042"/>
    </source>
</evidence>
<dbReference type="InterPro" id="IPR003168">
    <property type="entry name" value="Nitrile_hydratase_bsu"/>
</dbReference>
<dbReference type="EMBL" id="CP000476">
    <property type="protein sequence ID" value="ABM10844.1"/>
    <property type="molecule type" value="Genomic_DNA"/>
</dbReference>
<feature type="domain" description="Nitrile hydratase beta subunit-like N-terminal" evidence="7">
    <location>
        <begin position="1"/>
        <end position="109"/>
    </location>
</feature>
<dbReference type="Pfam" id="PF02211">
    <property type="entry name" value="NHase_beta_C"/>
    <property type="match status" value="1"/>
</dbReference>
<comment type="similarity">
    <text evidence="2 5">Belongs to the nitrile hydratase subunit beta family.</text>
</comment>
<dbReference type="PIRSF" id="PIRSF001427">
    <property type="entry name" value="NHase_beta"/>
    <property type="match status" value="1"/>
</dbReference>
<evidence type="ECO:0000256" key="5">
    <source>
        <dbReference type="PIRNR" id="PIRNR001427"/>
    </source>
</evidence>
<dbReference type="AlphaFoldDB" id="A1RDJ3"/>
<dbReference type="RefSeq" id="WP_011777212.1">
    <property type="nucleotide sequence ID" value="NC_008713.1"/>
</dbReference>
<geneLocation type="plasmid" evidence="8 9">
    <name>pTC2</name>
</geneLocation>
<dbReference type="GO" id="GO:0046914">
    <property type="term" value="F:transition metal ion binding"/>
    <property type="evidence" value="ECO:0007669"/>
    <property type="project" value="InterPro"/>
</dbReference>
<dbReference type="InterPro" id="IPR042262">
    <property type="entry name" value="CN_hydtase_beta_C"/>
</dbReference>
<evidence type="ECO:0000313" key="9">
    <source>
        <dbReference type="Proteomes" id="UP000000637"/>
    </source>
</evidence>
<feature type="domain" description="Nitrile hydratase beta subunit" evidence="6">
    <location>
        <begin position="128"/>
        <end position="224"/>
    </location>
</feature>
<dbReference type="InterPro" id="IPR049054">
    <property type="entry name" value="CN_hydtase_beta-like_N"/>
</dbReference>
<reference evidence="8 9" key="1">
    <citation type="journal article" date="2006" name="PLoS Genet.">
        <title>Secrets of soil survival revealed by the genome sequence of Arthrobacter aurescens TC1.</title>
        <authorList>
            <person name="Mongodin E.F."/>
            <person name="Shapir N."/>
            <person name="Daugherty S.C."/>
            <person name="DeBoy R.T."/>
            <person name="Emerson J.B."/>
            <person name="Shvartzbeyn A."/>
            <person name="Radune D."/>
            <person name="Vamathevan J."/>
            <person name="Riggs F."/>
            <person name="Grinberg V."/>
            <person name="Khouri H."/>
            <person name="Wackett L.P."/>
            <person name="Nelson K.E."/>
            <person name="Sadowsky M.J."/>
        </authorList>
    </citation>
    <scope>NUCLEOTIDE SEQUENCE [LARGE SCALE GENOMIC DNA]</scope>
    <source>
        <strain evidence="8 9">TC1</strain>
    </source>
</reference>
<dbReference type="Gene3D" id="1.10.472.20">
    <property type="entry name" value="Nitrile hydratase, beta subunit"/>
    <property type="match status" value="1"/>
</dbReference>
<dbReference type="InterPro" id="IPR008990">
    <property type="entry name" value="Elect_transpt_acc-like_dom_sf"/>
</dbReference>
<dbReference type="GO" id="GO:0018822">
    <property type="term" value="F:nitrile hydratase activity"/>
    <property type="evidence" value="ECO:0007669"/>
    <property type="project" value="UniProtKB-EC"/>
</dbReference>
<comment type="function">
    <text evidence="1 5">NHase catalyzes the hydration of various nitrile compounds to the corresponding amides.</text>
</comment>
<dbReference type="NCBIfam" id="TIGR03888">
    <property type="entry name" value="nitrile_beta"/>
    <property type="match status" value="1"/>
</dbReference>
<dbReference type="EC" id="4.2.1.84" evidence="5"/>
<dbReference type="SUPFAM" id="SSF50090">
    <property type="entry name" value="Electron transport accessory proteins"/>
    <property type="match status" value="1"/>
</dbReference>
<sequence length="233" mass="26519">MNGLYDLGGADGLGPVNPPADEPVFRAEWEKSAFTMFAALFRAGYMGLDEFRLGIEKMNPAEYLESPYYWHWVQTFVYHGKRTGRIDMDELDRRTQLYLDNPEAPLPEHEVSQELLEFVDAAVWGGIPAQRQVDARPMFKPGDIVRFSNDSPTGHARRARYVRGKVGEVVQHYGAYVYPDTAGIGEGECPEHLYLVRFTAEELWGKQADPNSSVYYDCWEPYIKQVKQEGALA</sequence>
<dbReference type="Pfam" id="PF21006">
    <property type="entry name" value="NHase_beta_N"/>
    <property type="match status" value="1"/>
</dbReference>
<dbReference type="HOGENOM" id="CLU_106294_0_0_11"/>
<evidence type="ECO:0000259" key="7">
    <source>
        <dbReference type="Pfam" id="PF21006"/>
    </source>
</evidence>
<accession>A1RDJ3</accession>
<keyword evidence="8" id="KW-0614">Plasmid</keyword>
<evidence type="ECO:0000256" key="3">
    <source>
        <dbReference type="ARBA" id="ARBA00023239"/>
    </source>
</evidence>
<dbReference type="KEGG" id="aau:AAur_pTC20147"/>
<dbReference type="InterPro" id="IPR024690">
    <property type="entry name" value="CN_hydtase_beta_dom_C"/>
</dbReference>
<comment type="catalytic activity">
    <reaction evidence="4 5">
        <text>an aliphatic primary amide = an aliphatic nitrile + H2O</text>
        <dbReference type="Rhea" id="RHEA:12673"/>
        <dbReference type="ChEBI" id="CHEBI:15377"/>
        <dbReference type="ChEBI" id="CHEBI:65285"/>
        <dbReference type="ChEBI" id="CHEBI:80291"/>
        <dbReference type="EC" id="4.2.1.84"/>
    </reaction>
</comment>
<protein>
    <recommendedName>
        <fullName evidence="5">Nitrile hydratase subunit beta</fullName>
        <shortName evidence="5">NHase</shortName>
        <ecNumber evidence="5">4.2.1.84</ecNumber>
    </recommendedName>
</protein>
<dbReference type="Proteomes" id="UP000000637">
    <property type="component" value="Plasmid pTC2"/>
</dbReference>
<evidence type="ECO:0000256" key="2">
    <source>
        <dbReference type="ARBA" id="ARBA00009098"/>
    </source>
</evidence>
<dbReference type="eggNOG" id="ENOG502Z87Q">
    <property type="taxonomic scope" value="Bacteria"/>
</dbReference>
<dbReference type="Gene3D" id="2.30.30.50">
    <property type="match status" value="1"/>
</dbReference>
<evidence type="ECO:0000256" key="4">
    <source>
        <dbReference type="ARBA" id="ARBA00044877"/>
    </source>
</evidence>
<proteinExistence type="inferred from homology"/>
<gene>
    <name evidence="8" type="primary">nthB</name>
    <name evidence="8" type="ordered locus">AAur_pTC20147</name>
</gene>
<evidence type="ECO:0000259" key="6">
    <source>
        <dbReference type="Pfam" id="PF02211"/>
    </source>
</evidence>